<dbReference type="Gene3D" id="3.30.2080.10">
    <property type="entry name" value="GH92 mannosidase domain"/>
    <property type="match status" value="1"/>
</dbReference>
<dbReference type="Gene3D" id="2.70.98.10">
    <property type="match status" value="1"/>
</dbReference>
<dbReference type="InterPro" id="IPR008928">
    <property type="entry name" value="6-hairpin_glycosidase_sf"/>
</dbReference>
<dbReference type="RefSeq" id="WP_338239223.1">
    <property type="nucleotide sequence ID" value="NZ_BQKE01000004.1"/>
</dbReference>
<dbReference type="Proteomes" id="UP001310022">
    <property type="component" value="Unassembled WGS sequence"/>
</dbReference>
<keyword evidence="4" id="KW-0732">Signal</keyword>
<dbReference type="InterPro" id="IPR012939">
    <property type="entry name" value="Glyco_hydro_92"/>
</dbReference>
<dbReference type="SUPFAM" id="SSF48208">
    <property type="entry name" value="Six-hairpin glycosidases"/>
    <property type="match status" value="1"/>
</dbReference>
<reference evidence="7 8" key="1">
    <citation type="submission" date="2021-12" db="EMBL/GenBank/DDBJ databases">
        <title>Genome sequencing of bacteria with rrn-lacking chromosome and rrn-plasmid.</title>
        <authorList>
            <person name="Anda M."/>
            <person name="Iwasaki W."/>
        </authorList>
    </citation>
    <scope>NUCLEOTIDE SEQUENCE [LARGE SCALE GENOMIC DNA]</scope>
    <source>
        <strain evidence="7 8">NBRC 15940</strain>
    </source>
</reference>
<dbReference type="Pfam" id="PF07971">
    <property type="entry name" value="Glyco_hydro_92"/>
    <property type="match status" value="1"/>
</dbReference>
<organism evidence="7 8">
    <name type="scientific">Persicobacter diffluens</name>
    <dbReference type="NCBI Taxonomy" id="981"/>
    <lineage>
        <taxon>Bacteria</taxon>
        <taxon>Pseudomonadati</taxon>
        <taxon>Bacteroidota</taxon>
        <taxon>Cytophagia</taxon>
        <taxon>Cytophagales</taxon>
        <taxon>Persicobacteraceae</taxon>
        <taxon>Persicobacter</taxon>
    </lineage>
</organism>
<dbReference type="PANTHER" id="PTHR12143:SF38">
    <property type="entry name" value="ALPHA-1,2-MANNOSIDASE FAMILY PROTEIN (AFU_ORTHOLOGUE AFUA_5G10520)"/>
    <property type="match status" value="1"/>
</dbReference>
<dbReference type="GO" id="GO:0005975">
    <property type="term" value="P:carbohydrate metabolic process"/>
    <property type="evidence" value="ECO:0007669"/>
    <property type="project" value="InterPro"/>
</dbReference>
<dbReference type="AlphaFoldDB" id="A0AAN4W4I3"/>
<dbReference type="InterPro" id="IPR050883">
    <property type="entry name" value="PNGase"/>
</dbReference>
<dbReference type="PANTHER" id="PTHR12143">
    <property type="entry name" value="PEPTIDE N-GLYCANASE PNGASE -RELATED"/>
    <property type="match status" value="1"/>
</dbReference>
<evidence type="ECO:0000313" key="8">
    <source>
        <dbReference type="Proteomes" id="UP001310022"/>
    </source>
</evidence>
<name>A0AAN4W4I3_9BACT</name>
<dbReference type="InterPro" id="IPR005887">
    <property type="entry name" value="GH92_a_mannosidase_put"/>
</dbReference>
<feature type="domain" description="Glycosyl hydrolase family 92" evidence="5">
    <location>
        <begin position="264"/>
        <end position="726"/>
    </location>
</feature>
<evidence type="ECO:0000256" key="1">
    <source>
        <dbReference type="ARBA" id="ARBA00001913"/>
    </source>
</evidence>
<feature type="domain" description="Glycosyl hydrolase family 92 N-terminal" evidence="6">
    <location>
        <begin position="25"/>
        <end position="257"/>
    </location>
</feature>
<evidence type="ECO:0000313" key="7">
    <source>
        <dbReference type="EMBL" id="GJM64142.1"/>
    </source>
</evidence>
<protein>
    <recommendedName>
        <fullName evidence="9">Alpha-1,2-mannosidase</fullName>
    </recommendedName>
</protein>
<evidence type="ECO:0000256" key="3">
    <source>
        <dbReference type="ARBA" id="ARBA00022837"/>
    </source>
</evidence>
<dbReference type="Pfam" id="PF17678">
    <property type="entry name" value="Glyco_hydro_92N"/>
    <property type="match status" value="1"/>
</dbReference>
<keyword evidence="3" id="KW-0106">Calcium</keyword>
<dbReference type="FunFam" id="1.20.1050.60:FF:000002">
    <property type="entry name" value="Glycosyl hydrolase family 92"/>
    <property type="match status" value="1"/>
</dbReference>
<dbReference type="FunFam" id="3.30.2080.10:FF:000001">
    <property type="entry name" value="Alpha-1,2-mannosidase subfamily"/>
    <property type="match status" value="1"/>
</dbReference>
<evidence type="ECO:0000256" key="4">
    <source>
        <dbReference type="SAM" id="SignalP"/>
    </source>
</evidence>
<evidence type="ECO:0000259" key="6">
    <source>
        <dbReference type="Pfam" id="PF17678"/>
    </source>
</evidence>
<dbReference type="NCBIfam" id="TIGR01180">
    <property type="entry name" value="aman2_put"/>
    <property type="match status" value="1"/>
</dbReference>
<sequence>MKFFNLFFLISLSFSIAVAQKNTAFVDPFIGTEGEGHTFPGASFPFGMVKLGPDCEGHSNSGYISNGKIEGFSHTHVSGTGGGAKYGNILVRPFIGKSTDRVSATAFSDEVAEAGYYATTLDQDKIRAEMTVTENAGIHQYTFPKSNQSKILIDAGHHLFFGDQWGEAQQFVDSEIEVIGNNAVAGYSTVRHGWNFGGAYTVYFYAELSKPFIGFTTYKSGKESNKKVQFASKEKTQACLSFQTKEGEQIQLRVGISFLSTARAKHNLKSSLGELNFEQVKANAFNQWENILSKINIETKSEAEKTVFYTSLYHSYLMPVCREDENPKWKSEVKNYDDFYALWDTYRTSHPLMTILTPNRQVEMINSLLDIYKHEGYLPDARSGNDNGRTQGGSTADIVIADAFVKGLKGIDYELALEAMIKNAEVSPGGDERKEGRGGLSDYNTLGYVSTDFERSGSRTIEYSLCDYSIATLAKGLGKNDLYQKYLHRASNWENLWDENYDSEGYKGFIMPRKSNGEWHSDFILVNREADGGDTIRFNEFTTGYWEAFLYESSSWEYSLAIPHDVKTLIKKCGGEEILEKRLDTFFEKDYFLVSNEPGFFTPFLYTYMGKHHRTVDVVKGILDQEYTTARNGIPGNDDSGAMGAWFVFNAMGFYPNAGQDIYLISSPKYPSTTIELGEGKTFTVTKDHPERTYVKSAKLNGKPLNRAFLYHKEIIDGGLLELSMSKKPTQWGAEQLPPSLPKTNL</sequence>
<dbReference type="GO" id="GO:0000224">
    <property type="term" value="F:peptide-N4-(N-acetyl-beta-glucosaminyl)asparagine amidase activity"/>
    <property type="evidence" value="ECO:0007669"/>
    <property type="project" value="TreeGrafter"/>
</dbReference>
<dbReference type="GO" id="GO:0005829">
    <property type="term" value="C:cytosol"/>
    <property type="evidence" value="ECO:0007669"/>
    <property type="project" value="TreeGrafter"/>
</dbReference>
<dbReference type="InterPro" id="IPR014718">
    <property type="entry name" value="GH-type_carb-bd"/>
</dbReference>
<evidence type="ECO:0000256" key="2">
    <source>
        <dbReference type="ARBA" id="ARBA00011245"/>
    </source>
</evidence>
<dbReference type="EMBL" id="BQKE01000004">
    <property type="protein sequence ID" value="GJM64142.1"/>
    <property type="molecule type" value="Genomic_DNA"/>
</dbReference>
<evidence type="ECO:0000259" key="5">
    <source>
        <dbReference type="Pfam" id="PF07971"/>
    </source>
</evidence>
<evidence type="ECO:0008006" key="9">
    <source>
        <dbReference type="Google" id="ProtNLM"/>
    </source>
</evidence>
<feature type="signal peptide" evidence="4">
    <location>
        <begin position="1"/>
        <end position="19"/>
    </location>
</feature>
<gene>
    <name evidence="7" type="ORF">PEDI_46940</name>
</gene>
<comment type="cofactor">
    <cofactor evidence="1">
        <name>Ca(2+)</name>
        <dbReference type="ChEBI" id="CHEBI:29108"/>
    </cofactor>
</comment>
<dbReference type="InterPro" id="IPR041371">
    <property type="entry name" value="GH92_N"/>
</dbReference>
<dbReference type="Gene3D" id="1.20.1050.60">
    <property type="entry name" value="alpha-1,2-mannosidase"/>
    <property type="match status" value="1"/>
</dbReference>
<dbReference type="GO" id="GO:0006516">
    <property type="term" value="P:glycoprotein catabolic process"/>
    <property type="evidence" value="ECO:0007669"/>
    <property type="project" value="TreeGrafter"/>
</dbReference>
<proteinExistence type="predicted"/>
<comment type="subunit">
    <text evidence="2">Monomer.</text>
</comment>
<keyword evidence="8" id="KW-1185">Reference proteome</keyword>
<comment type="caution">
    <text evidence="7">The sequence shown here is derived from an EMBL/GenBank/DDBJ whole genome shotgun (WGS) entry which is preliminary data.</text>
</comment>
<dbReference type="GO" id="GO:0030246">
    <property type="term" value="F:carbohydrate binding"/>
    <property type="evidence" value="ECO:0007669"/>
    <property type="project" value="InterPro"/>
</dbReference>
<dbReference type="Gene3D" id="1.20.1610.10">
    <property type="entry name" value="alpha-1,2-mannosidases domains"/>
    <property type="match status" value="1"/>
</dbReference>
<accession>A0AAN4W4I3</accession>
<feature type="chain" id="PRO_5042834884" description="Alpha-1,2-mannosidase" evidence="4">
    <location>
        <begin position="20"/>
        <end position="746"/>
    </location>
</feature>